<keyword evidence="2" id="KW-1185">Reference proteome</keyword>
<dbReference type="Proteomes" id="UP000031104">
    <property type="component" value="Chromosome"/>
</dbReference>
<evidence type="ECO:0000313" key="1">
    <source>
        <dbReference type="EMBL" id="AJC49040.1"/>
    </source>
</evidence>
<accession>A0A0A8E4B4</accession>
<dbReference type="RefSeq" id="WP_039124735.1">
    <property type="nucleotide sequence ID" value="NZ_CP010427.1"/>
</dbReference>
<name>A0A0A8E4B4_9GAMM</name>
<evidence type="ECO:0000313" key="2">
    <source>
        <dbReference type="Proteomes" id="UP000031104"/>
    </source>
</evidence>
<sequence length="248" mass="27979">MRLQSSDYYQRFDSDTNYVYATFFNLQDFDPVVNDGGHSLNQLWLVNEQEPFVKTFETGVIKGFSNKCPWHLFTFATTDGYHGNDSDYYNEDGGFVKNVNVYPNVSTNLCYAMEENTGGYILIFHDTIINKKVDGVALFLYKLDKNKTPPAKELFENPENYPGIIKLLGVYYNRNMKGFNVFNVGAEIAISKGKTSFAGQMGRSGYGDYDGALGFNNNIYCMNCDQGWFNLINKDGINIGTFSGTKSA</sequence>
<reference evidence="1 2" key="1">
    <citation type="submission" date="2014-12" db="EMBL/GenBank/DDBJ databases">
        <title>Complete genome sequence of Francisella guanzhouensis strain 08HL01032 isolated from air-conditioning system in China.</title>
        <authorList>
            <person name="Svensson D."/>
            <person name="Ohrman C."/>
            <person name="Backman S."/>
            <person name="Karlsson E."/>
            <person name="Nilsson E."/>
            <person name="Bystrom M."/>
            <person name="Larkeryd A."/>
            <person name="Stenberg P."/>
            <person name="Scholtz H.C."/>
            <person name="Forsman M."/>
            <person name="Sjodin A."/>
        </authorList>
    </citation>
    <scope>NUCLEOTIDE SEQUENCE [LARGE SCALE GENOMIC DNA]</scope>
    <source>
        <strain evidence="1 2">08HL01032</strain>
    </source>
</reference>
<dbReference type="EMBL" id="CP010427">
    <property type="protein sequence ID" value="AJC49040.1"/>
    <property type="molecule type" value="Genomic_DNA"/>
</dbReference>
<dbReference type="KEGG" id="fgu:SD28_05035"/>
<organism evidence="1 2">
    <name type="scientific">Allofrancisella guangzhouensis</name>
    <dbReference type="NCBI Taxonomy" id="594679"/>
    <lineage>
        <taxon>Bacteria</taxon>
        <taxon>Pseudomonadati</taxon>
        <taxon>Pseudomonadota</taxon>
        <taxon>Gammaproteobacteria</taxon>
        <taxon>Thiotrichales</taxon>
        <taxon>Francisellaceae</taxon>
        <taxon>Allofrancisella</taxon>
    </lineage>
</organism>
<dbReference type="AlphaFoldDB" id="A0A0A8E4B4"/>
<gene>
    <name evidence="1" type="ORF">SD28_05035</name>
</gene>
<dbReference type="HOGENOM" id="CLU_1118879_0_0_6"/>
<dbReference type="OrthoDB" id="9801430at2"/>
<proteinExistence type="predicted"/>
<protein>
    <submittedName>
        <fullName evidence="1">Uncharacterized protein</fullName>
    </submittedName>
</protein>